<dbReference type="GO" id="GO:0019786">
    <property type="term" value="F:protein-phosphatidylethanolamide deconjugating activity"/>
    <property type="evidence" value="ECO:0007669"/>
    <property type="project" value="InterPro"/>
</dbReference>
<evidence type="ECO:0000256" key="8">
    <source>
        <dbReference type="ARBA" id="ARBA00023006"/>
    </source>
</evidence>
<keyword evidence="6" id="KW-0788">Thiol protease</keyword>
<evidence type="ECO:0000256" key="1">
    <source>
        <dbReference type="ARBA" id="ARBA00010958"/>
    </source>
</evidence>
<dbReference type="GO" id="GO:0005634">
    <property type="term" value="C:nucleus"/>
    <property type="evidence" value="ECO:0007669"/>
    <property type="project" value="UniProtKB-SubCell"/>
</dbReference>
<name>A0A9N9BK76_9GLOM</name>
<keyword evidence="7" id="KW-0653">Protein transport</keyword>
<accession>A0A9N9BK76</accession>
<evidence type="ECO:0000259" key="12">
    <source>
        <dbReference type="Pfam" id="PF03416"/>
    </source>
</evidence>
<gene>
    <name evidence="13" type="ORF">RFULGI_LOCUS5301</name>
</gene>
<feature type="compositionally biased region" description="Polar residues" evidence="11">
    <location>
        <begin position="42"/>
        <end position="54"/>
    </location>
</feature>
<keyword evidence="14" id="KW-1185">Reference proteome</keyword>
<dbReference type="GO" id="GO:0000423">
    <property type="term" value="P:mitophagy"/>
    <property type="evidence" value="ECO:0007669"/>
    <property type="project" value="TreeGrafter"/>
</dbReference>
<dbReference type="OrthoDB" id="2960936at2759"/>
<feature type="compositionally biased region" description="Polar residues" evidence="11">
    <location>
        <begin position="285"/>
        <end position="303"/>
    </location>
</feature>
<comment type="caution">
    <text evidence="13">The sequence shown here is derived from an EMBL/GenBank/DDBJ whole genome shotgun (WGS) entry which is preliminary data.</text>
</comment>
<feature type="region of interest" description="Disordered" evidence="11">
    <location>
        <begin position="408"/>
        <end position="429"/>
    </location>
</feature>
<keyword evidence="4 10" id="KW-0645">Protease</keyword>
<keyword evidence="10" id="KW-0539">Nucleus</keyword>
<dbReference type="GO" id="GO:0004197">
    <property type="term" value="F:cysteine-type endopeptidase activity"/>
    <property type="evidence" value="ECO:0007669"/>
    <property type="project" value="TreeGrafter"/>
</dbReference>
<dbReference type="PANTHER" id="PTHR22624:SF49">
    <property type="entry name" value="CYSTEINE PROTEASE"/>
    <property type="match status" value="1"/>
</dbReference>
<evidence type="ECO:0000256" key="7">
    <source>
        <dbReference type="ARBA" id="ARBA00022927"/>
    </source>
</evidence>
<dbReference type="Proteomes" id="UP000789396">
    <property type="component" value="Unassembled WGS sequence"/>
</dbReference>
<comment type="subcellular location">
    <subcellularLocation>
        <location evidence="10">Nucleus</location>
    </subcellularLocation>
    <subcellularLocation>
        <location evidence="10">Cytoplasm</location>
    </subcellularLocation>
</comment>
<dbReference type="GO" id="GO:0005737">
    <property type="term" value="C:cytoplasm"/>
    <property type="evidence" value="ECO:0007669"/>
    <property type="project" value="UniProtKB-SubCell"/>
</dbReference>
<keyword evidence="5 10" id="KW-0378">Hydrolase</keyword>
<dbReference type="AlphaFoldDB" id="A0A9N9BK76"/>
<proteinExistence type="inferred from homology"/>
<dbReference type="EC" id="3.4.22.-" evidence="10"/>
<comment type="similarity">
    <text evidence="1 10">Belongs to the peptidase C54 family.</text>
</comment>
<keyword evidence="8" id="KW-0072">Autophagy</keyword>
<sequence>MSQSVQPIIKIFTPPSSPPTMIGQDEWDSVDDFSVDSLHAEVSSTSTSQSTFIPSSPPEEINGDELPNDYDVPKNPSTELLQKMGVKKIYLTNSIWMLGIEYEFPEDCGSVNLPKFDRDEKARSSRASSFLNLVFGSSEEEEDYDDMSVHDLHHNDGPVQSHKIGKFRSCPQTTCGVDGQNLSVPHSTKVTPKVTISSSSTPNIVIQRLRSLSFSQKSPPPENKSYPDLLHSNIENRVNSGSSNSAYHRQAGKRFHSFSFDKISDSSDISQTDSKCSSAIKADNSKLSPPSNNHLQAQNSRRSSITSNFLRTFSISNQGIEPSNVIAHGVFSSKPKKPRRMTFSGIFSGKEKNKHGNSSRKLYPHAEIEGDLDSKFFGNESKLKYTSFEDIDNSRNQIAEVSYSEDILYSSGDSDDSDTNTRTEEVEPDALSGDNISVETVTRESIARREVKRFDLSRDSDNVKVVLDDNLQSQKTNLQANTNTWHERKLSDTGSVRSTGSFQSISTPTSLYKPDSLDPLSLNQKKLMDFYLDFQSRIFCCYRKDFLPIEPAFHTTDTEPEQYYSIHNIARTGIVFDKKIGDWFGPATVAHVLK</sequence>
<evidence type="ECO:0000256" key="6">
    <source>
        <dbReference type="ARBA" id="ARBA00022807"/>
    </source>
</evidence>
<feature type="region of interest" description="Disordered" evidence="11">
    <location>
        <begin position="1"/>
        <end position="27"/>
    </location>
</feature>
<dbReference type="Pfam" id="PF03416">
    <property type="entry name" value="Peptidase_C54"/>
    <property type="match status" value="1"/>
</dbReference>
<dbReference type="GO" id="GO:0035973">
    <property type="term" value="P:aggrephagy"/>
    <property type="evidence" value="ECO:0007669"/>
    <property type="project" value="TreeGrafter"/>
</dbReference>
<feature type="region of interest" description="Disordered" evidence="11">
    <location>
        <begin position="40"/>
        <end position="70"/>
    </location>
</feature>
<evidence type="ECO:0000256" key="2">
    <source>
        <dbReference type="ARBA" id="ARBA00022448"/>
    </source>
</evidence>
<evidence type="ECO:0000313" key="14">
    <source>
        <dbReference type="Proteomes" id="UP000789396"/>
    </source>
</evidence>
<dbReference type="GO" id="GO:0034727">
    <property type="term" value="P:piecemeal microautophagy of the nucleus"/>
    <property type="evidence" value="ECO:0007669"/>
    <property type="project" value="TreeGrafter"/>
</dbReference>
<evidence type="ECO:0000256" key="3">
    <source>
        <dbReference type="ARBA" id="ARBA00022490"/>
    </source>
</evidence>
<dbReference type="GO" id="GO:0000045">
    <property type="term" value="P:autophagosome assembly"/>
    <property type="evidence" value="ECO:0007669"/>
    <property type="project" value="TreeGrafter"/>
</dbReference>
<dbReference type="GO" id="GO:0015031">
    <property type="term" value="P:protein transport"/>
    <property type="evidence" value="ECO:0007669"/>
    <property type="project" value="UniProtKB-KW"/>
</dbReference>
<evidence type="ECO:0000256" key="9">
    <source>
        <dbReference type="ARBA" id="ARBA00029362"/>
    </source>
</evidence>
<dbReference type="InterPro" id="IPR038765">
    <property type="entry name" value="Papain-like_cys_pep_sf"/>
</dbReference>
<keyword evidence="2" id="KW-0813">Transport</keyword>
<evidence type="ECO:0000256" key="5">
    <source>
        <dbReference type="ARBA" id="ARBA00022801"/>
    </source>
</evidence>
<feature type="region of interest" description="Disordered" evidence="11">
    <location>
        <begin position="264"/>
        <end position="303"/>
    </location>
</feature>
<dbReference type="EMBL" id="CAJVPZ010005880">
    <property type="protein sequence ID" value="CAG8567022.1"/>
    <property type="molecule type" value="Genomic_DNA"/>
</dbReference>
<feature type="domain" description="Peptidase C54 catalytic" evidence="12">
    <location>
        <begin position="559"/>
        <end position="594"/>
    </location>
</feature>
<dbReference type="InterPro" id="IPR046792">
    <property type="entry name" value="Peptidase_C54_cat"/>
</dbReference>
<feature type="compositionally biased region" description="Low complexity" evidence="11">
    <location>
        <begin position="264"/>
        <end position="275"/>
    </location>
</feature>
<dbReference type="PANTHER" id="PTHR22624">
    <property type="entry name" value="CYSTEINE PROTEASE ATG4"/>
    <property type="match status" value="1"/>
</dbReference>
<reference evidence="13" key="1">
    <citation type="submission" date="2021-06" db="EMBL/GenBank/DDBJ databases">
        <authorList>
            <person name="Kallberg Y."/>
            <person name="Tangrot J."/>
            <person name="Rosling A."/>
        </authorList>
    </citation>
    <scope>NUCLEOTIDE SEQUENCE</scope>
    <source>
        <strain evidence="13">IN212</strain>
    </source>
</reference>
<dbReference type="SUPFAM" id="SSF54001">
    <property type="entry name" value="Cysteine proteinases"/>
    <property type="match status" value="1"/>
</dbReference>
<evidence type="ECO:0000256" key="10">
    <source>
        <dbReference type="RuleBase" id="RU363115"/>
    </source>
</evidence>
<evidence type="ECO:0000313" key="13">
    <source>
        <dbReference type="EMBL" id="CAG8567022.1"/>
    </source>
</evidence>
<comment type="catalytic activity">
    <reaction evidence="9">
        <text>[protein]-C-terminal L-amino acid-glycyl-phosphatidylethanolamide + H2O = [protein]-C-terminal L-amino acid-glycine + a 1,2-diacyl-sn-glycero-3-phosphoethanolamine</text>
        <dbReference type="Rhea" id="RHEA:67548"/>
        <dbReference type="Rhea" id="RHEA-COMP:17323"/>
        <dbReference type="Rhea" id="RHEA-COMP:17324"/>
        <dbReference type="ChEBI" id="CHEBI:15377"/>
        <dbReference type="ChEBI" id="CHEBI:64612"/>
        <dbReference type="ChEBI" id="CHEBI:172940"/>
        <dbReference type="ChEBI" id="CHEBI:172941"/>
    </reaction>
    <physiologicalReaction direction="left-to-right" evidence="9">
        <dbReference type="Rhea" id="RHEA:67549"/>
    </physiologicalReaction>
</comment>
<evidence type="ECO:0000256" key="4">
    <source>
        <dbReference type="ARBA" id="ARBA00022670"/>
    </source>
</evidence>
<dbReference type="InterPro" id="IPR005078">
    <property type="entry name" value="Peptidase_C54"/>
</dbReference>
<protein>
    <recommendedName>
        <fullName evidence="10">Cysteine protease</fullName>
        <ecNumber evidence="10">3.4.22.-</ecNumber>
    </recommendedName>
</protein>
<keyword evidence="3 10" id="KW-0963">Cytoplasm</keyword>
<organism evidence="13 14">
    <name type="scientific">Racocetra fulgida</name>
    <dbReference type="NCBI Taxonomy" id="60492"/>
    <lineage>
        <taxon>Eukaryota</taxon>
        <taxon>Fungi</taxon>
        <taxon>Fungi incertae sedis</taxon>
        <taxon>Mucoromycota</taxon>
        <taxon>Glomeromycotina</taxon>
        <taxon>Glomeromycetes</taxon>
        <taxon>Diversisporales</taxon>
        <taxon>Gigasporaceae</taxon>
        <taxon>Racocetra</taxon>
    </lineage>
</organism>
<evidence type="ECO:0000256" key="11">
    <source>
        <dbReference type="SAM" id="MobiDB-lite"/>
    </source>
</evidence>
<comment type="function">
    <text evidence="10">Required for selective autophagic degradation of the nucleus (nucleophagy) as well as for mitophagy which contributes to regulate mitochondrial quantity and quality by eliminating the mitochondria to a basal level to fulfill cellular energy requirements and preventing excess ROS production.</text>
</comment>
<dbReference type="GO" id="GO:0016485">
    <property type="term" value="P:protein processing"/>
    <property type="evidence" value="ECO:0007669"/>
    <property type="project" value="TreeGrafter"/>
</dbReference>